<feature type="compositionally biased region" description="Basic residues" evidence="1">
    <location>
        <begin position="267"/>
        <end position="279"/>
    </location>
</feature>
<dbReference type="AlphaFoldDB" id="A0A1Z4M2M9"/>
<evidence type="ECO:0000256" key="1">
    <source>
        <dbReference type="SAM" id="MobiDB-lite"/>
    </source>
</evidence>
<feature type="domain" description="Transposase IS701-like DDE" evidence="2">
    <location>
        <begin position="3"/>
        <end position="78"/>
    </location>
</feature>
<gene>
    <name evidence="3" type="ORF">NIES267_72770</name>
</gene>
<evidence type="ECO:0000313" key="4">
    <source>
        <dbReference type="Proteomes" id="UP000218418"/>
    </source>
</evidence>
<evidence type="ECO:0000313" key="3">
    <source>
        <dbReference type="EMBL" id="BAY87753.1"/>
    </source>
</evidence>
<accession>A0A1Z4M2M9</accession>
<organism evidence="3 4">
    <name type="scientific">Calothrix parasitica NIES-267</name>
    <dbReference type="NCBI Taxonomy" id="1973488"/>
    <lineage>
        <taxon>Bacteria</taxon>
        <taxon>Bacillati</taxon>
        <taxon>Cyanobacteriota</taxon>
        <taxon>Cyanophyceae</taxon>
        <taxon>Nostocales</taxon>
        <taxon>Calotrichaceae</taxon>
        <taxon>Calothrix</taxon>
    </lineage>
</organism>
<dbReference type="Proteomes" id="UP000218418">
    <property type="component" value="Plasmid plasmid1"/>
</dbReference>
<sequence length="279" mass="32975">MSDTAYSKRQFLFEQSQHDNLVVIARCRSNRVFYQSPLIEELNKKRGCPKKYGERFDLGDAETWHSPNETNLVQQTTRKGRVLNVTIQAWHQMLMRGTKHQRMYRHPFTLIRISVTDDTNQTVWKPMWLIVVGEKREEISPTLAYSCYRQRFDIEHMLRFGKQRLLMTQFQTPDVEHEENWIQFVLLAYVQLWAAKDLATHLPKPWERYLKQNNDKIVTPSVVQRDFQRIISEIGTPARSPKTRGNSIGRLQGQVIRRRTKQPVIKKQSKKTPVNKKAA</sequence>
<protein>
    <recommendedName>
        <fullName evidence="2">Transposase IS701-like DDE domain-containing protein</fullName>
    </recommendedName>
</protein>
<feature type="region of interest" description="Disordered" evidence="1">
    <location>
        <begin position="234"/>
        <end position="253"/>
    </location>
</feature>
<keyword evidence="4" id="KW-1185">Reference proteome</keyword>
<reference evidence="3 4" key="1">
    <citation type="submission" date="2017-06" db="EMBL/GenBank/DDBJ databases">
        <title>Genome sequencing of cyanobaciteial culture collection at National Institute for Environmental Studies (NIES).</title>
        <authorList>
            <person name="Hirose Y."/>
            <person name="Shimura Y."/>
            <person name="Fujisawa T."/>
            <person name="Nakamura Y."/>
            <person name="Kawachi M."/>
        </authorList>
    </citation>
    <scope>NUCLEOTIDE SEQUENCE [LARGE SCALE GENOMIC DNA]</scope>
    <source>
        <strain evidence="3 4">NIES-267</strain>
        <plasmid evidence="4">Plasmid1 dna</plasmid>
    </source>
</reference>
<proteinExistence type="predicted"/>
<dbReference type="InterPro" id="IPR012337">
    <property type="entry name" value="RNaseH-like_sf"/>
</dbReference>
<keyword evidence="3" id="KW-0614">Plasmid</keyword>
<dbReference type="SUPFAM" id="SSF53098">
    <property type="entry name" value="Ribonuclease H-like"/>
    <property type="match status" value="1"/>
</dbReference>
<geneLocation type="plasmid" evidence="4">
    <name>Plasmid1 dna</name>
</geneLocation>
<dbReference type="InterPro" id="IPR038721">
    <property type="entry name" value="IS701-like_DDE_dom"/>
</dbReference>
<feature type="region of interest" description="Disordered" evidence="1">
    <location>
        <begin position="259"/>
        <end position="279"/>
    </location>
</feature>
<name>A0A1Z4M2M9_9CYAN</name>
<evidence type="ECO:0000259" key="2">
    <source>
        <dbReference type="Pfam" id="PF13546"/>
    </source>
</evidence>
<dbReference type="Pfam" id="PF13546">
    <property type="entry name" value="DDE_5"/>
    <property type="match status" value="1"/>
</dbReference>
<dbReference type="EMBL" id="AP018228">
    <property type="protein sequence ID" value="BAY87753.1"/>
    <property type="molecule type" value="Genomic_DNA"/>
</dbReference>